<reference evidence="2" key="1">
    <citation type="journal article" date="2017" name="Nature">
        <title>The sunflower genome provides insights into oil metabolism, flowering and Asterid evolution.</title>
        <authorList>
            <person name="Badouin H."/>
            <person name="Gouzy J."/>
            <person name="Grassa C.J."/>
            <person name="Murat F."/>
            <person name="Staton S.E."/>
            <person name="Cottret L."/>
            <person name="Lelandais-Briere C."/>
            <person name="Owens G.L."/>
            <person name="Carrere S."/>
            <person name="Mayjonade B."/>
            <person name="Legrand L."/>
            <person name="Gill N."/>
            <person name="Kane N.C."/>
            <person name="Bowers J.E."/>
            <person name="Hubner S."/>
            <person name="Bellec A."/>
            <person name="Berard A."/>
            <person name="Berges H."/>
            <person name="Blanchet N."/>
            <person name="Boniface M.C."/>
            <person name="Brunel D."/>
            <person name="Catrice O."/>
            <person name="Chaidir N."/>
            <person name="Claudel C."/>
            <person name="Donnadieu C."/>
            <person name="Faraut T."/>
            <person name="Fievet G."/>
            <person name="Helmstetter N."/>
            <person name="King M."/>
            <person name="Knapp S.J."/>
            <person name="Lai Z."/>
            <person name="Le Paslier M.C."/>
            <person name="Lippi Y."/>
            <person name="Lorenzon L."/>
            <person name="Mandel J.R."/>
            <person name="Marage G."/>
            <person name="Marchand G."/>
            <person name="Marquand E."/>
            <person name="Bret-Mestries E."/>
            <person name="Morien E."/>
            <person name="Nambeesan S."/>
            <person name="Nguyen T."/>
            <person name="Pegot-Espagnet P."/>
            <person name="Pouilly N."/>
            <person name="Raftis F."/>
            <person name="Sallet E."/>
            <person name="Schiex T."/>
            <person name="Thomas J."/>
            <person name="Vandecasteele C."/>
            <person name="Vares D."/>
            <person name="Vear F."/>
            <person name="Vautrin S."/>
            <person name="Crespi M."/>
            <person name="Mangin B."/>
            <person name="Burke J.M."/>
            <person name="Salse J."/>
            <person name="Munos S."/>
            <person name="Vincourt P."/>
            <person name="Rieseberg L.H."/>
            <person name="Langlade N.B."/>
        </authorList>
    </citation>
    <scope>NUCLEOTIDE SEQUENCE [LARGE SCALE GENOMIC DNA]</scope>
    <source>
        <strain evidence="2">cv. SF193</strain>
    </source>
</reference>
<accession>A0A251T8I4</accession>
<dbReference type="AlphaFoldDB" id="A0A251T8I4"/>
<organism evidence="1 2">
    <name type="scientific">Helianthus annuus</name>
    <name type="common">Common sunflower</name>
    <dbReference type="NCBI Taxonomy" id="4232"/>
    <lineage>
        <taxon>Eukaryota</taxon>
        <taxon>Viridiplantae</taxon>
        <taxon>Streptophyta</taxon>
        <taxon>Embryophyta</taxon>
        <taxon>Tracheophyta</taxon>
        <taxon>Spermatophyta</taxon>
        <taxon>Magnoliopsida</taxon>
        <taxon>eudicotyledons</taxon>
        <taxon>Gunneridae</taxon>
        <taxon>Pentapetalae</taxon>
        <taxon>asterids</taxon>
        <taxon>campanulids</taxon>
        <taxon>Asterales</taxon>
        <taxon>Asteraceae</taxon>
        <taxon>Asteroideae</taxon>
        <taxon>Heliantheae alliance</taxon>
        <taxon>Heliantheae</taxon>
        <taxon>Helianthus</taxon>
    </lineage>
</organism>
<keyword evidence="2" id="KW-1185">Reference proteome</keyword>
<dbReference type="EMBL" id="CM007900">
    <property type="protein sequence ID" value="OTG07460.1"/>
    <property type="molecule type" value="Genomic_DNA"/>
</dbReference>
<gene>
    <name evidence="1" type="ORF">HannXRQ_Chr11g0330711</name>
</gene>
<dbReference type="Proteomes" id="UP000215914">
    <property type="component" value="Chromosome 11"/>
</dbReference>
<sequence>MKKGNLGDRQRLETYQYMNTISGLKRLDYEMNLTTSTERTLDLISLRSKVPWFFFKKRHSTNHHRSHQSGYSNQVMAMSVAKLCKPICSFSFAFVCFSYPIHTISSQQLLEQSIKSAIEAKSYRQIADSFGSVIGLLCHIDRRKTLKS</sequence>
<protein>
    <submittedName>
        <fullName evidence="1">Uncharacterized protein</fullName>
    </submittedName>
</protein>
<dbReference type="InParanoid" id="A0A251T8I4"/>
<proteinExistence type="predicted"/>
<name>A0A251T8I4_HELAN</name>
<evidence type="ECO:0000313" key="1">
    <source>
        <dbReference type="EMBL" id="OTG07460.1"/>
    </source>
</evidence>
<dbReference type="STRING" id="4232.A0A251T8I4"/>
<evidence type="ECO:0000313" key="2">
    <source>
        <dbReference type="Proteomes" id="UP000215914"/>
    </source>
</evidence>